<keyword evidence="1" id="KW-0812">Transmembrane</keyword>
<dbReference type="InterPro" id="IPR013424">
    <property type="entry name" value="Ice-binding_C"/>
</dbReference>
<organism evidence="4 5">
    <name type="scientific">Roseateles koreensis</name>
    <dbReference type="NCBI Taxonomy" id="2987526"/>
    <lineage>
        <taxon>Bacteria</taxon>
        <taxon>Pseudomonadati</taxon>
        <taxon>Pseudomonadota</taxon>
        <taxon>Betaproteobacteria</taxon>
        <taxon>Burkholderiales</taxon>
        <taxon>Sphaerotilaceae</taxon>
        <taxon>Roseateles</taxon>
    </lineage>
</organism>
<sequence length="208" mass="20694">MKKFNTPSLFVAAAITLTVGAAGASPLLLDTGTPNGAAVGGYTFDSNDSYAGLVNFASASQVQSIAAHVLNGAAGETFTIALFSNSASQLPDQQLYAATATFSADGWNGVSGLSGWNVTAGSYWVALEVGASDTLGTNSVGPVLDTGAPTPVAATAFNGGSGYQSTAVPMSIGLQVDAVSAVPEPGSLALLSIGLMALFAGANRVKRR</sequence>
<dbReference type="Proteomes" id="UP001219862">
    <property type="component" value="Unassembled WGS sequence"/>
</dbReference>
<keyword evidence="2" id="KW-0732">Signal</keyword>
<feature type="signal peptide" evidence="2">
    <location>
        <begin position="1"/>
        <end position="24"/>
    </location>
</feature>
<keyword evidence="5" id="KW-1185">Reference proteome</keyword>
<protein>
    <submittedName>
        <fullName evidence="4">PEP-CTERM sorting domain-containing protein</fullName>
    </submittedName>
</protein>
<dbReference type="NCBIfam" id="TIGR02595">
    <property type="entry name" value="PEP_CTERM"/>
    <property type="match status" value="1"/>
</dbReference>
<gene>
    <name evidence="4" type="ORF">PRZ01_13710</name>
</gene>
<dbReference type="RefSeq" id="WP_273597362.1">
    <property type="nucleotide sequence ID" value="NZ_JAQQXS010000012.1"/>
</dbReference>
<reference evidence="4 5" key="1">
    <citation type="submission" date="2022-10" db="EMBL/GenBank/DDBJ databases">
        <title>paucibacter sp. hw8 Genome sequencing.</title>
        <authorList>
            <person name="Park S."/>
        </authorList>
    </citation>
    <scope>NUCLEOTIDE SEQUENCE [LARGE SCALE GENOMIC DNA]</scope>
    <source>
        <strain evidence="5">hw8</strain>
    </source>
</reference>
<feature type="chain" id="PRO_5045132606" evidence="2">
    <location>
        <begin position="25"/>
        <end position="208"/>
    </location>
</feature>
<keyword evidence="1" id="KW-1133">Transmembrane helix</keyword>
<feature type="domain" description="Ice-binding protein C-terminal" evidence="3">
    <location>
        <begin position="181"/>
        <end position="202"/>
    </location>
</feature>
<comment type="caution">
    <text evidence="4">The sequence shown here is derived from an EMBL/GenBank/DDBJ whole genome shotgun (WGS) entry which is preliminary data.</text>
</comment>
<evidence type="ECO:0000313" key="5">
    <source>
        <dbReference type="Proteomes" id="UP001219862"/>
    </source>
</evidence>
<keyword evidence="1" id="KW-0472">Membrane</keyword>
<proteinExistence type="predicted"/>
<name>A0ABT5KUY0_9BURK</name>
<dbReference type="EMBL" id="JAQQXS010000012">
    <property type="protein sequence ID" value="MDC8786245.1"/>
    <property type="molecule type" value="Genomic_DNA"/>
</dbReference>
<feature type="transmembrane region" description="Helical" evidence="1">
    <location>
        <begin position="186"/>
        <end position="205"/>
    </location>
</feature>
<evidence type="ECO:0000313" key="4">
    <source>
        <dbReference type="EMBL" id="MDC8786245.1"/>
    </source>
</evidence>
<evidence type="ECO:0000256" key="1">
    <source>
        <dbReference type="SAM" id="Phobius"/>
    </source>
</evidence>
<accession>A0ABT5KUY0</accession>
<dbReference type="Pfam" id="PF07589">
    <property type="entry name" value="PEP-CTERM"/>
    <property type="match status" value="1"/>
</dbReference>
<evidence type="ECO:0000259" key="3">
    <source>
        <dbReference type="Pfam" id="PF07589"/>
    </source>
</evidence>
<evidence type="ECO:0000256" key="2">
    <source>
        <dbReference type="SAM" id="SignalP"/>
    </source>
</evidence>